<evidence type="ECO:0000256" key="1">
    <source>
        <dbReference type="SAM" id="Phobius"/>
    </source>
</evidence>
<keyword evidence="1" id="KW-0812">Transmembrane</keyword>
<reference evidence="2" key="1">
    <citation type="submission" date="2014-11" db="EMBL/GenBank/DDBJ databases">
        <authorList>
            <person name="Amaro Gonzalez C."/>
        </authorList>
    </citation>
    <scope>NUCLEOTIDE SEQUENCE</scope>
</reference>
<accession>A0A0E9RHA3</accession>
<evidence type="ECO:0000313" key="2">
    <source>
        <dbReference type="EMBL" id="JAH28531.1"/>
    </source>
</evidence>
<keyword evidence="1" id="KW-1133">Transmembrane helix</keyword>
<feature type="transmembrane region" description="Helical" evidence="1">
    <location>
        <begin position="21"/>
        <end position="45"/>
    </location>
</feature>
<dbReference type="AlphaFoldDB" id="A0A0E9RHA3"/>
<protein>
    <submittedName>
        <fullName evidence="2">Uncharacterized protein</fullName>
    </submittedName>
</protein>
<organism evidence="2">
    <name type="scientific">Anguilla anguilla</name>
    <name type="common">European freshwater eel</name>
    <name type="synonym">Muraena anguilla</name>
    <dbReference type="NCBI Taxonomy" id="7936"/>
    <lineage>
        <taxon>Eukaryota</taxon>
        <taxon>Metazoa</taxon>
        <taxon>Chordata</taxon>
        <taxon>Craniata</taxon>
        <taxon>Vertebrata</taxon>
        <taxon>Euteleostomi</taxon>
        <taxon>Actinopterygii</taxon>
        <taxon>Neopterygii</taxon>
        <taxon>Teleostei</taxon>
        <taxon>Anguilliformes</taxon>
        <taxon>Anguillidae</taxon>
        <taxon>Anguilla</taxon>
    </lineage>
</organism>
<dbReference type="EMBL" id="GBXM01080046">
    <property type="protein sequence ID" value="JAH28531.1"/>
    <property type="molecule type" value="Transcribed_RNA"/>
</dbReference>
<sequence length="51" mass="5715">MKRTGVERSVDFTNRTNKCAAIHIAVFFRILLFIFSVITGAGMVIEILVTN</sequence>
<name>A0A0E9RHA3_ANGAN</name>
<reference evidence="2" key="2">
    <citation type="journal article" date="2015" name="Fish Shellfish Immunol.">
        <title>Early steps in the European eel (Anguilla anguilla)-Vibrio vulnificus interaction in the gills: Role of the RtxA13 toxin.</title>
        <authorList>
            <person name="Callol A."/>
            <person name="Pajuelo D."/>
            <person name="Ebbesson L."/>
            <person name="Teles M."/>
            <person name="MacKenzie S."/>
            <person name="Amaro C."/>
        </authorList>
    </citation>
    <scope>NUCLEOTIDE SEQUENCE</scope>
</reference>
<keyword evidence="1" id="KW-0472">Membrane</keyword>
<proteinExistence type="predicted"/>